<dbReference type="AlphaFoldDB" id="A0A6P2SMW9"/>
<evidence type="ECO:0000313" key="1">
    <source>
        <dbReference type="EMBL" id="VWC49329.1"/>
    </source>
</evidence>
<sequence length="48" mass="5564">MPVKHNQLNSLSPEKLHGVLAITHFAYLPIQISYCIFENVCLKRIVFH</sequence>
<name>A0A6P2SMW9_BURL3</name>
<dbReference type="Proteomes" id="UP000494170">
    <property type="component" value="Unassembled WGS sequence"/>
</dbReference>
<dbReference type="EMBL" id="CABVPY010000112">
    <property type="protein sequence ID" value="VWC49329.1"/>
    <property type="molecule type" value="Genomic_DNA"/>
</dbReference>
<accession>A0A6P2SMW9</accession>
<organism evidence="1 2">
    <name type="scientific">Burkholderia lata (strain ATCC 17760 / DSM 23089 / LMG 22485 / NCIMB 9086 / R18194 / 383)</name>
    <dbReference type="NCBI Taxonomy" id="482957"/>
    <lineage>
        <taxon>Bacteria</taxon>
        <taxon>Pseudomonadati</taxon>
        <taxon>Pseudomonadota</taxon>
        <taxon>Betaproteobacteria</taxon>
        <taxon>Burkholderiales</taxon>
        <taxon>Burkholderiaceae</taxon>
        <taxon>Burkholderia</taxon>
        <taxon>Burkholderia cepacia complex</taxon>
    </lineage>
</organism>
<reference evidence="1 2" key="1">
    <citation type="submission" date="2019-09" db="EMBL/GenBank/DDBJ databases">
        <authorList>
            <person name="Depoorter E."/>
        </authorList>
    </citation>
    <scope>NUCLEOTIDE SEQUENCE [LARGE SCALE GENOMIC DNA]</scope>
    <source>
        <strain evidence="1">LMG 6863</strain>
    </source>
</reference>
<proteinExistence type="predicted"/>
<gene>
    <name evidence="1" type="ORF">BLA6863_07710</name>
</gene>
<protein>
    <submittedName>
        <fullName evidence="1">Uncharacterized protein</fullName>
    </submittedName>
</protein>
<evidence type="ECO:0000313" key="2">
    <source>
        <dbReference type="Proteomes" id="UP000494170"/>
    </source>
</evidence>